<feature type="compositionally biased region" description="Polar residues" evidence="1">
    <location>
        <begin position="20"/>
        <end position="33"/>
    </location>
</feature>
<dbReference type="EMBL" id="CM007387">
    <property type="protein sequence ID" value="ONK65506.1"/>
    <property type="molecule type" value="Genomic_DNA"/>
</dbReference>
<dbReference type="Proteomes" id="UP000243459">
    <property type="component" value="Chromosome 7"/>
</dbReference>
<feature type="region of interest" description="Disordered" evidence="1">
    <location>
        <begin position="1"/>
        <end position="40"/>
    </location>
</feature>
<evidence type="ECO:0000256" key="1">
    <source>
        <dbReference type="SAM" id="MobiDB-lite"/>
    </source>
</evidence>
<dbReference type="AlphaFoldDB" id="A0A5P1EI01"/>
<proteinExistence type="predicted"/>
<sequence>MRQGNDRKSADKGTPKKVSFQESLPTTKSSASSPEKRNERLSCCGAVVDEKSGTCRQLGYISHHTITTLHQS</sequence>
<protein>
    <submittedName>
        <fullName evidence="2">Uncharacterized protein</fullName>
    </submittedName>
</protein>
<organism evidence="2 3">
    <name type="scientific">Asparagus officinalis</name>
    <name type="common">Garden asparagus</name>
    <dbReference type="NCBI Taxonomy" id="4686"/>
    <lineage>
        <taxon>Eukaryota</taxon>
        <taxon>Viridiplantae</taxon>
        <taxon>Streptophyta</taxon>
        <taxon>Embryophyta</taxon>
        <taxon>Tracheophyta</taxon>
        <taxon>Spermatophyta</taxon>
        <taxon>Magnoliopsida</taxon>
        <taxon>Liliopsida</taxon>
        <taxon>Asparagales</taxon>
        <taxon>Asparagaceae</taxon>
        <taxon>Asparagoideae</taxon>
        <taxon>Asparagus</taxon>
    </lineage>
</organism>
<name>A0A5P1EI01_ASPOF</name>
<evidence type="ECO:0000313" key="3">
    <source>
        <dbReference type="Proteomes" id="UP000243459"/>
    </source>
</evidence>
<dbReference type="Gramene" id="ONK65506">
    <property type="protein sequence ID" value="ONK65506"/>
    <property type="gene ID" value="A4U43_C07F37800"/>
</dbReference>
<gene>
    <name evidence="2" type="ORF">A4U43_C07F37800</name>
</gene>
<evidence type="ECO:0000313" key="2">
    <source>
        <dbReference type="EMBL" id="ONK65506.1"/>
    </source>
</evidence>
<reference evidence="3" key="1">
    <citation type="journal article" date="2017" name="Nat. Commun.">
        <title>The asparagus genome sheds light on the origin and evolution of a young Y chromosome.</title>
        <authorList>
            <person name="Harkess A."/>
            <person name="Zhou J."/>
            <person name="Xu C."/>
            <person name="Bowers J.E."/>
            <person name="Van der Hulst R."/>
            <person name="Ayyampalayam S."/>
            <person name="Mercati F."/>
            <person name="Riccardi P."/>
            <person name="McKain M.R."/>
            <person name="Kakrana A."/>
            <person name="Tang H."/>
            <person name="Ray J."/>
            <person name="Groenendijk J."/>
            <person name="Arikit S."/>
            <person name="Mathioni S.M."/>
            <person name="Nakano M."/>
            <person name="Shan H."/>
            <person name="Telgmann-Rauber A."/>
            <person name="Kanno A."/>
            <person name="Yue Z."/>
            <person name="Chen H."/>
            <person name="Li W."/>
            <person name="Chen Y."/>
            <person name="Xu X."/>
            <person name="Zhang Y."/>
            <person name="Luo S."/>
            <person name="Chen H."/>
            <person name="Gao J."/>
            <person name="Mao Z."/>
            <person name="Pires J.C."/>
            <person name="Luo M."/>
            <person name="Kudrna D."/>
            <person name="Wing R.A."/>
            <person name="Meyers B.C."/>
            <person name="Yi K."/>
            <person name="Kong H."/>
            <person name="Lavrijsen P."/>
            <person name="Sunseri F."/>
            <person name="Falavigna A."/>
            <person name="Ye Y."/>
            <person name="Leebens-Mack J.H."/>
            <person name="Chen G."/>
        </authorList>
    </citation>
    <scope>NUCLEOTIDE SEQUENCE [LARGE SCALE GENOMIC DNA]</scope>
    <source>
        <strain evidence="3">cv. DH0086</strain>
    </source>
</reference>
<feature type="compositionally biased region" description="Basic and acidic residues" evidence="1">
    <location>
        <begin position="1"/>
        <end position="14"/>
    </location>
</feature>
<keyword evidence="3" id="KW-1185">Reference proteome</keyword>
<accession>A0A5P1EI01</accession>